<proteinExistence type="predicted"/>
<evidence type="ECO:0000256" key="1">
    <source>
        <dbReference type="SAM" id="MobiDB-lite"/>
    </source>
</evidence>
<evidence type="ECO:0000313" key="2">
    <source>
        <dbReference type="EMBL" id="PFG33146.1"/>
    </source>
</evidence>
<keyword evidence="3" id="KW-1185">Reference proteome</keyword>
<organism evidence="2 3">
    <name type="scientific">Sanguibacter antarcticus</name>
    <dbReference type="NCBI Taxonomy" id="372484"/>
    <lineage>
        <taxon>Bacteria</taxon>
        <taxon>Bacillati</taxon>
        <taxon>Actinomycetota</taxon>
        <taxon>Actinomycetes</taxon>
        <taxon>Micrococcales</taxon>
        <taxon>Sanguibacteraceae</taxon>
        <taxon>Sanguibacter</taxon>
    </lineage>
</organism>
<dbReference type="AlphaFoldDB" id="A0A2A9E3C0"/>
<gene>
    <name evidence="2" type="ORF">ATL42_1006</name>
</gene>
<name>A0A2A9E3C0_9MICO</name>
<evidence type="ECO:0000313" key="3">
    <source>
        <dbReference type="Proteomes" id="UP000225548"/>
    </source>
</evidence>
<dbReference type="RefSeq" id="WP_098454397.1">
    <property type="nucleotide sequence ID" value="NZ_PDJG01000001.1"/>
</dbReference>
<sequence>MAHHESSAPSPSQSSSTRDPDPAWEVASCEPLSERHSPGLPGSALTSSDEMLDHLVGLVGPESGGPASVWISFVTQDDTILPVAIPVEDLPSFPDERTMEGISALVRSVVAENFPGAAALVAVVRAGGGDYGAHERRWAGALWRASEAGGWSVRAMVAVGDGRARVLVRERCL</sequence>
<dbReference type="OrthoDB" id="5148709at2"/>
<feature type="compositionally biased region" description="Low complexity" evidence="1">
    <location>
        <begin position="7"/>
        <end position="16"/>
    </location>
</feature>
<reference evidence="2 3" key="1">
    <citation type="submission" date="2017-10" db="EMBL/GenBank/DDBJ databases">
        <title>Sequencing the genomes of 1000 actinobacteria strains.</title>
        <authorList>
            <person name="Klenk H.-P."/>
        </authorList>
    </citation>
    <scope>NUCLEOTIDE SEQUENCE [LARGE SCALE GENOMIC DNA]</scope>
    <source>
        <strain evidence="2 3">DSM 18966</strain>
    </source>
</reference>
<protein>
    <submittedName>
        <fullName evidence="2">Uncharacterized protein</fullName>
    </submittedName>
</protein>
<dbReference type="Proteomes" id="UP000225548">
    <property type="component" value="Unassembled WGS sequence"/>
</dbReference>
<feature type="region of interest" description="Disordered" evidence="1">
    <location>
        <begin position="1"/>
        <end position="46"/>
    </location>
</feature>
<comment type="caution">
    <text evidence="2">The sequence shown here is derived from an EMBL/GenBank/DDBJ whole genome shotgun (WGS) entry which is preliminary data.</text>
</comment>
<dbReference type="EMBL" id="PDJG01000001">
    <property type="protein sequence ID" value="PFG33146.1"/>
    <property type="molecule type" value="Genomic_DNA"/>
</dbReference>
<accession>A0A2A9E3C0</accession>